<dbReference type="GeneID" id="2913356"/>
<evidence type="ECO:0000256" key="2">
    <source>
        <dbReference type="ARBA" id="ARBA00022741"/>
    </source>
</evidence>
<name>Q6BWJ7_DEBHA</name>
<dbReference type="Pfam" id="PF03969">
    <property type="entry name" value="AFG1_ATPase"/>
    <property type="match status" value="1"/>
</dbReference>
<dbReference type="HOGENOM" id="CLU_008681_7_0_1"/>
<dbReference type="eggNOG" id="KOG2383">
    <property type="taxonomic scope" value="Eukaryota"/>
</dbReference>
<dbReference type="AlphaFoldDB" id="Q6BWJ7"/>
<proteinExistence type="inferred from homology"/>
<dbReference type="GO" id="GO:0005739">
    <property type="term" value="C:mitochondrion"/>
    <property type="evidence" value="ECO:0007669"/>
    <property type="project" value="TreeGrafter"/>
</dbReference>
<dbReference type="GO" id="GO:0016887">
    <property type="term" value="F:ATP hydrolysis activity"/>
    <property type="evidence" value="ECO:0007669"/>
    <property type="project" value="InterPro"/>
</dbReference>
<dbReference type="InterPro" id="IPR005654">
    <property type="entry name" value="ATPase_AFG1-like"/>
</dbReference>
<dbReference type="EMBL" id="CR382134">
    <property type="protein sequence ID" value="CAG85426.2"/>
    <property type="molecule type" value="Genomic_DNA"/>
</dbReference>
<dbReference type="STRING" id="284592.Q6BWJ7"/>
<dbReference type="OMA" id="WMAKKLV"/>
<organism evidence="4 5">
    <name type="scientific">Debaryomyces hansenii (strain ATCC 36239 / CBS 767 / BCRC 21394 / JCM 1990 / NBRC 0083 / IGC 2968)</name>
    <name type="common">Yeast</name>
    <name type="synonym">Torulaspora hansenii</name>
    <dbReference type="NCBI Taxonomy" id="284592"/>
    <lineage>
        <taxon>Eukaryota</taxon>
        <taxon>Fungi</taxon>
        <taxon>Dikarya</taxon>
        <taxon>Ascomycota</taxon>
        <taxon>Saccharomycotina</taxon>
        <taxon>Pichiomycetes</taxon>
        <taxon>Debaryomycetaceae</taxon>
        <taxon>Debaryomyces</taxon>
    </lineage>
</organism>
<sequence>MSTKRLFQDVRTNISKASVPNRLLQYLRHYSSMSMSMGSGPHGVDRRTPSFNSELKISDENSIAITDPFFLYQNYVQQGLLEKDESQLRVMKEFQKLYHRVIDYSPPDELSIKISLLLRKIELKHAEASIRESGSTIPQLNLRSIQNIFRKDPMAEKRQLVRTMTDEEELYNFESPQGLLVNGEVGCGKSMLMDIFAASLPHNSKMRWHYNNFILWVFNEMHKIRKERHFTTVMSNNKAERKMSMENEFVLFEIAQKMIDKNTVLMLDEFMLPDIAAANIIKILFTYYFKLGGVLVATSNKLPEDLYSNEFHKTKFKSFVGILHARCHSVDMRSTKDYRSEFANLSTDSYLIDKSLNVKHEKDWLKLVKVKALGIPEESPKVIDNSPLDTLGGIPSSFTVYSRTTHIPLTFKSDTVCYLDFTYICQGLFSASDYITLASRYRTIILDNVPIMTLKMKNEARRFITLLDAMYEAKCQLFMRSDVEVDYLFFPDQIGGKLPDHIQKQSDLNHNRLDVQDEEMFARTTIDMTNPYRPNVSSYDQDHTAAHNEPTVGLFGSGNDDPDSRHGNPVNFKNLKAFTGEDEKFAYKRAVSRIKEMVGSETWKNANRWVPIDESMRPWEKKSESICDTPSSKSHLDIGTVDIKIDKLIKDNKSVRQIANQMLNDTLPKDYSEGHDIPFRQFNARIAPVFDRLNHFWSMGSWSSEQGKRLKDKIAKSWIRSSMRNNKG</sequence>
<evidence type="ECO:0000256" key="1">
    <source>
        <dbReference type="ARBA" id="ARBA00010322"/>
    </source>
</evidence>
<dbReference type="PANTHER" id="PTHR12169">
    <property type="entry name" value="ATPASE N2B"/>
    <property type="match status" value="1"/>
</dbReference>
<dbReference type="SUPFAM" id="SSF52540">
    <property type="entry name" value="P-loop containing nucleoside triphosphate hydrolases"/>
    <property type="match status" value="1"/>
</dbReference>
<keyword evidence="5" id="KW-1185">Reference proteome</keyword>
<keyword evidence="3" id="KW-0067">ATP-binding</keyword>
<reference evidence="4 5" key="1">
    <citation type="journal article" date="2004" name="Nature">
        <title>Genome evolution in yeasts.</title>
        <authorList>
            <consortium name="Genolevures"/>
            <person name="Dujon B."/>
            <person name="Sherman D."/>
            <person name="Fischer G."/>
            <person name="Durrens P."/>
            <person name="Casaregola S."/>
            <person name="Lafontaine I."/>
            <person name="de Montigny J."/>
            <person name="Marck C."/>
            <person name="Neuveglise C."/>
            <person name="Talla E."/>
            <person name="Goffard N."/>
            <person name="Frangeul L."/>
            <person name="Aigle M."/>
            <person name="Anthouard V."/>
            <person name="Babour A."/>
            <person name="Barbe V."/>
            <person name="Barnay S."/>
            <person name="Blanchin S."/>
            <person name="Beckerich J.M."/>
            <person name="Beyne E."/>
            <person name="Bleykasten C."/>
            <person name="Boisrame A."/>
            <person name="Boyer J."/>
            <person name="Cattolico L."/>
            <person name="Confanioleri F."/>
            <person name="de Daruvar A."/>
            <person name="Despons L."/>
            <person name="Fabre E."/>
            <person name="Fairhead C."/>
            <person name="Ferry-Dumazet H."/>
            <person name="Groppi A."/>
            <person name="Hantraye F."/>
            <person name="Hennequin C."/>
            <person name="Jauniaux N."/>
            <person name="Joyet P."/>
            <person name="Kachouri R."/>
            <person name="Kerrest A."/>
            <person name="Koszul R."/>
            <person name="Lemaire M."/>
            <person name="Lesur I."/>
            <person name="Ma L."/>
            <person name="Muller H."/>
            <person name="Nicaud J.M."/>
            <person name="Nikolski M."/>
            <person name="Oztas S."/>
            <person name="Ozier-Kalogeropoulos O."/>
            <person name="Pellenz S."/>
            <person name="Potier S."/>
            <person name="Richard G.F."/>
            <person name="Straub M.L."/>
            <person name="Suleau A."/>
            <person name="Swennene D."/>
            <person name="Tekaia F."/>
            <person name="Wesolowski-Louvel M."/>
            <person name="Westhof E."/>
            <person name="Wirth B."/>
            <person name="Zeniou-Meyer M."/>
            <person name="Zivanovic I."/>
            <person name="Bolotin-Fukuhara M."/>
            <person name="Thierry A."/>
            <person name="Bouchier C."/>
            <person name="Caudron B."/>
            <person name="Scarpelli C."/>
            <person name="Gaillardin C."/>
            <person name="Weissenbach J."/>
            <person name="Wincker P."/>
            <person name="Souciet J.L."/>
        </authorList>
    </citation>
    <scope>NUCLEOTIDE SEQUENCE [LARGE SCALE GENOMIC DNA]</scope>
    <source>
        <strain evidence="5">ATCC 36239 / CBS 767 / BCRC 21394 / JCM 1990 / NBRC 0083 / IGC 2968</strain>
    </source>
</reference>
<evidence type="ECO:0000256" key="3">
    <source>
        <dbReference type="ARBA" id="ARBA00022840"/>
    </source>
</evidence>
<dbReference type="KEGG" id="dha:DEHA2B10780g"/>
<dbReference type="GO" id="GO:0005524">
    <property type="term" value="F:ATP binding"/>
    <property type="evidence" value="ECO:0007669"/>
    <property type="project" value="UniProtKB-KW"/>
</dbReference>
<comment type="similarity">
    <text evidence="1">Belongs to the AFG1 ATPase family.</text>
</comment>
<gene>
    <name evidence="4" type="ordered locus">DEHA2B10780g</name>
</gene>
<evidence type="ECO:0000313" key="4">
    <source>
        <dbReference type="EMBL" id="CAG85426.2"/>
    </source>
</evidence>
<dbReference type="InterPro" id="IPR027417">
    <property type="entry name" value="P-loop_NTPase"/>
</dbReference>
<dbReference type="RefSeq" id="XP_457422.2">
    <property type="nucleotide sequence ID" value="XM_457422.1"/>
</dbReference>
<dbReference type="FunFam" id="3.40.50.300:FF:002222">
    <property type="entry name" value="AFG1-family ATPase, variant"/>
    <property type="match status" value="1"/>
</dbReference>
<evidence type="ECO:0000313" key="5">
    <source>
        <dbReference type="Proteomes" id="UP000000599"/>
    </source>
</evidence>
<dbReference type="OrthoDB" id="548867at2759"/>
<dbReference type="Proteomes" id="UP000000599">
    <property type="component" value="Chromosome B"/>
</dbReference>
<dbReference type="InParanoid" id="Q6BWJ7"/>
<dbReference type="VEuPathDB" id="FungiDB:DEHA2B10780g"/>
<dbReference type="NCBIfam" id="NF040713">
    <property type="entry name" value="ZapE"/>
    <property type="match status" value="1"/>
</dbReference>
<protein>
    <submittedName>
        <fullName evidence="4">DEHA2B10780p</fullName>
    </submittedName>
</protein>
<keyword evidence="2" id="KW-0547">Nucleotide-binding</keyword>
<dbReference type="Gene3D" id="3.40.50.300">
    <property type="entry name" value="P-loop containing nucleotide triphosphate hydrolases"/>
    <property type="match status" value="1"/>
</dbReference>
<dbReference type="PANTHER" id="PTHR12169:SF2">
    <property type="entry name" value="AFG1P"/>
    <property type="match status" value="1"/>
</dbReference>
<accession>Q6BWJ7</accession>